<keyword evidence="4 6" id="KW-0808">Transferase</keyword>
<dbReference type="Gene3D" id="1.10.150.170">
    <property type="entry name" value="Putative methyltransferase TM0872, insert domain"/>
    <property type="match status" value="1"/>
</dbReference>
<evidence type="ECO:0000313" key="7">
    <source>
        <dbReference type="EMBL" id="MBK6087080.1"/>
    </source>
</evidence>
<dbReference type="PIRSF" id="PIRSF004486">
    <property type="entry name" value="MraW"/>
    <property type="match status" value="1"/>
</dbReference>
<comment type="similarity">
    <text evidence="1 6">Belongs to the methyltransferase superfamily. RsmH family.</text>
</comment>
<protein>
    <recommendedName>
        <fullName evidence="6">Ribosomal RNA small subunit methyltransferase H</fullName>
        <ecNumber evidence="6">2.1.1.199</ecNumber>
    </recommendedName>
    <alternativeName>
        <fullName evidence="6">16S rRNA m(4)C1402 methyltransferase</fullName>
    </alternativeName>
    <alternativeName>
        <fullName evidence="6">rRNA (cytosine-N(4)-)-methyltransferase RsmH</fullName>
    </alternativeName>
</protein>
<evidence type="ECO:0000256" key="5">
    <source>
        <dbReference type="ARBA" id="ARBA00022691"/>
    </source>
</evidence>
<reference evidence="7" key="1">
    <citation type="submission" date="2021-01" db="EMBL/GenBank/DDBJ databases">
        <title>Genome public.</title>
        <authorList>
            <person name="Liu C."/>
            <person name="Sun Q."/>
        </authorList>
    </citation>
    <scope>NUCLEOTIDE SEQUENCE</scope>
    <source>
        <strain evidence="7">M6</strain>
    </source>
</reference>
<comment type="caution">
    <text evidence="7">The sequence shown here is derived from an EMBL/GenBank/DDBJ whole genome shotgun (WGS) entry which is preliminary data.</text>
</comment>
<dbReference type="GO" id="GO:0071424">
    <property type="term" value="F:rRNA (cytosine-N4-)-methyltransferase activity"/>
    <property type="evidence" value="ECO:0007669"/>
    <property type="project" value="UniProtKB-UniRule"/>
</dbReference>
<comment type="function">
    <text evidence="6">Specifically methylates the N4 position of cytidine in position 1402 (C1402) of 16S rRNA.</text>
</comment>
<dbReference type="SUPFAM" id="SSF53335">
    <property type="entry name" value="S-adenosyl-L-methionine-dependent methyltransferases"/>
    <property type="match status" value="1"/>
</dbReference>
<dbReference type="InterPro" id="IPR023397">
    <property type="entry name" value="SAM-dep_MeTrfase_MraW_recog"/>
</dbReference>
<gene>
    <name evidence="6 7" type="primary">rsmH</name>
    <name evidence="7" type="ORF">JKK62_00105</name>
</gene>
<evidence type="ECO:0000256" key="2">
    <source>
        <dbReference type="ARBA" id="ARBA00022552"/>
    </source>
</evidence>
<dbReference type="Pfam" id="PF01795">
    <property type="entry name" value="Methyltransf_5"/>
    <property type="match status" value="1"/>
</dbReference>
<dbReference type="GO" id="GO:0005737">
    <property type="term" value="C:cytoplasm"/>
    <property type="evidence" value="ECO:0007669"/>
    <property type="project" value="UniProtKB-SubCell"/>
</dbReference>
<feature type="binding site" evidence="6">
    <location>
        <position position="99"/>
    </location>
    <ligand>
        <name>S-adenosyl-L-methionine</name>
        <dbReference type="ChEBI" id="CHEBI:59789"/>
    </ligand>
</feature>
<dbReference type="AlphaFoldDB" id="A0A934WQX2"/>
<keyword evidence="8" id="KW-1185">Reference proteome</keyword>
<dbReference type="NCBIfam" id="TIGR00006">
    <property type="entry name" value="16S rRNA (cytosine(1402)-N(4))-methyltransferase RsmH"/>
    <property type="match status" value="1"/>
</dbReference>
<dbReference type="RefSeq" id="WP_201426505.1">
    <property type="nucleotide sequence ID" value="NZ_JAEQMG010000005.1"/>
</dbReference>
<evidence type="ECO:0000256" key="1">
    <source>
        <dbReference type="ARBA" id="ARBA00010396"/>
    </source>
</evidence>
<dbReference type="PANTHER" id="PTHR11265">
    <property type="entry name" value="S-ADENOSYL-METHYLTRANSFERASE MRAW"/>
    <property type="match status" value="1"/>
</dbReference>
<evidence type="ECO:0000256" key="6">
    <source>
        <dbReference type="HAMAP-Rule" id="MF_01007"/>
    </source>
</evidence>
<dbReference type="PANTHER" id="PTHR11265:SF0">
    <property type="entry name" value="12S RRNA N4-METHYLCYTIDINE METHYLTRANSFERASE"/>
    <property type="match status" value="1"/>
</dbReference>
<dbReference type="InterPro" id="IPR002903">
    <property type="entry name" value="RsmH"/>
</dbReference>
<accession>A0A934WQX2</accession>
<comment type="subcellular location">
    <subcellularLocation>
        <location evidence="6">Cytoplasm</location>
    </subcellularLocation>
</comment>
<dbReference type="Gene3D" id="3.40.50.150">
    <property type="entry name" value="Vaccinia Virus protein VP39"/>
    <property type="match status" value="1"/>
</dbReference>
<dbReference type="GO" id="GO:0070475">
    <property type="term" value="P:rRNA base methylation"/>
    <property type="evidence" value="ECO:0007669"/>
    <property type="project" value="UniProtKB-UniRule"/>
</dbReference>
<proteinExistence type="inferred from homology"/>
<keyword evidence="5 6" id="KW-0949">S-adenosyl-L-methionine</keyword>
<feature type="binding site" evidence="6">
    <location>
        <position position="106"/>
    </location>
    <ligand>
        <name>S-adenosyl-L-methionine</name>
        <dbReference type="ChEBI" id="CHEBI:59789"/>
    </ligand>
</feature>
<evidence type="ECO:0000256" key="3">
    <source>
        <dbReference type="ARBA" id="ARBA00022603"/>
    </source>
</evidence>
<dbReference type="EMBL" id="JAEQMG010000005">
    <property type="protein sequence ID" value="MBK6087080.1"/>
    <property type="molecule type" value="Genomic_DNA"/>
</dbReference>
<evidence type="ECO:0000256" key="4">
    <source>
        <dbReference type="ARBA" id="ARBA00022679"/>
    </source>
</evidence>
<feature type="binding site" evidence="6">
    <location>
        <begin position="33"/>
        <end position="35"/>
    </location>
    <ligand>
        <name>S-adenosyl-L-methionine</name>
        <dbReference type="ChEBI" id="CHEBI:59789"/>
    </ligand>
</feature>
<dbReference type="Proteomes" id="UP000633365">
    <property type="component" value="Unassembled WGS sequence"/>
</dbReference>
<organism evidence="7 8">
    <name type="scientific">Ruminococcus difficilis</name>
    <dbReference type="NCBI Taxonomy" id="2763069"/>
    <lineage>
        <taxon>Bacteria</taxon>
        <taxon>Bacillati</taxon>
        <taxon>Bacillota</taxon>
        <taxon>Clostridia</taxon>
        <taxon>Eubacteriales</taxon>
        <taxon>Oscillospiraceae</taxon>
        <taxon>Ruminococcus</taxon>
    </lineage>
</organism>
<dbReference type="EC" id="2.1.1.199" evidence="6"/>
<feature type="binding site" evidence="6">
    <location>
        <position position="52"/>
    </location>
    <ligand>
        <name>S-adenosyl-L-methionine</name>
        <dbReference type="ChEBI" id="CHEBI:59789"/>
    </ligand>
</feature>
<evidence type="ECO:0000313" key="8">
    <source>
        <dbReference type="Proteomes" id="UP000633365"/>
    </source>
</evidence>
<name>A0A934WQX2_9FIRM</name>
<dbReference type="HAMAP" id="MF_01007">
    <property type="entry name" value="16SrRNA_methyltr_H"/>
    <property type="match status" value="1"/>
</dbReference>
<keyword evidence="3 6" id="KW-0489">Methyltransferase</keyword>
<sequence length="307" mass="33976">MEFSHKPVLLNEAIEGLAIKENGIYVDGTAGGGGHSSEILKRLRGGTLISIDRDPDAIQTLTQRFCKNENSIVVKGNFGDMREILAQRKLYRVDGVLLDIGVSSHQLDTAERGFSFHEDAPLDMRMSQKGTTAAELVNTLPFEELRRILFEYGEEKYAGSIAKGIIAAREEKPIETTFELAEIVKANVPQRVRRDGHPARKTFQAIRIAVNDELGALKRGLENAFELLGSGGRLAVITFHSLEDRIVKQQMAAWCQGCTCPKDFPVCVCGNTPKAKLVNKKPICANETELTENPRARSAKLRICEKI</sequence>
<feature type="binding site" evidence="6">
    <location>
        <position position="78"/>
    </location>
    <ligand>
        <name>S-adenosyl-L-methionine</name>
        <dbReference type="ChEBI" id="CHEBI:59789"/>
    </ligand>
</feature>
<keyword evidence="6" id="KW-0963">Cytoplasm</keyword>
<dbReference type="InterPro" id="IPR029063">
    <property type="entry name" value="SAM-dependent_MTases_sf"/>
</dbReference>
<keyword evidence="2 6" id="KW-0698">rRNA processing</keyword>
<comment type="catalytic activity">
    <reaction evidence="6">
        <text>cytidine(1402) in 16S rRNA + S-adenosyl-L-methionine = N(4)-methylcytidine(1402) in 16S rRNA + S-adenosyl-L-homocysteine + H(+)</text>
        <dbReference type="Rhea" id="RHEA:42928"/>
        <dbReference type="Rhea" id="RHEA-COMP:10286"/>
        <dbReference type="Rhea" id="RHEA-COMP:10287"/>
        <dbReference type="ChEBI" id="CHEBI:15378"/>
        <dbReference type="ChEBI" id="CHEBI:57856"/>
        <dbReference type="ChEBI" id="CHEBI:59789"/>
        <dbReference type="ChEBI" id="CHEBI:74506"/>
        <dbReference type="ChEBI" id="CHEBI:82748"/>
        <dbReference type="EC" id="2.1.1.199"/>
    </reaction>
</comment>
<dbReference type="SUPFAM" id="SSF81799">
    <property type="entry name" value="Putative methyltransferase TM0872, insert domain"/>
    <property type="match status" value="1"/>
</dbReference>